<feature type="domain" description="DUF1266" evidence="2">
    <location>
        <begin position="240"/>
        <end position="309"/>
    </location>
</feature>
<evidence type="ECO:0000259" key="2">
    <source>
        <dbReference type="Pfam" id="PF06889"/>
    </source>
</evidence>
<dbReference type="RefSeq" id="WP_127888105.1">
    <property type="nucleotide sequence ID" value="NZ_CP028137.1"/>
</dbReference>
<proteinExistence type="predicted"/>
<keyword evidence="1" id="KW-0472">Membrane</keyword>
<evidence type="ECO:0000313" key="4">
    <source>
        <dbReference type="Proteomes" id="UP000285317"/>
    </source>
</evidence>
<organism evidence="3 4">
    <name type="scientific">Rathayibacter festucae DSM 15932</name>
    <dbReference type="NCBI Taxonomy" id="1328866"/>
    <lineage>
        <taxon>Bacteria</taxon>
        <taxon>Bacillati</taxon>
        <taxon>Actinomycetota</taxon>
        <taxon>Actinomycetes</taxon>
        <taxon>Micrococcales</taxon>
        <taxon>Microbacteriaceae</taxon>
        <taxon>Rathayibacter</taxon>
    </lineage>
</organism>
<keyword evidence="1" id="KW-0812">Transmembrane</keyword>
<dbReference type="InterPro" id="IPR009677">
    <property type="entry name" value="DUF1266"/>
</dbReference>
<evidence type="ECO:0000256" key="1">
    <source>
        <dbReference type="SAM" id="Phobius"/>
    </source>
</evidence>
<keyword evidence="1" id="KW-1133">Transmembrane helix</keyword>
<dbReference type="Proteomes" id="UP000285317">
    <property type="component" value="Chromosome"/>
</dbReference>
<gene>
    <name evidence="3" type="ORF">C1I64_17580</name>
</gene>
<dbReference type="AlphaFoldDB" id="A0A3Q9UZS4"/>
<sequence length="340" mass="36553">MPLQNHPGDVEFPVRSRLRYARAADAHRRAPGGGIGRRALLVTAVAAPLGIVGFVLGLASAGGSTGLPIFTFGIGLVLGLALASIAFQIHDAGAPRRQQLAYRAEARTPAPTLRQQQLLALDAVSDFSFGGWNSSLAFQPTWAELPAELRARYADGAKGSPWPELPMPALTEQRGALDRDFRIASAEDVELFVADVLSRGPLSTRFAEVSASEDAERMRSRIAALTGESEFHLLERAQPVGGRPPVLLLAGDAERTIGAIRYAYVAGYLTADRAWALLESIGSRVFAQYSGWDGYWRDAAVAIAFRTDSLSAVQQYHRLRGELLASDWPAASTPYPESAS</sequence>
<dbReference type="EMBL" id="CP028137">
    <property type="protein sequence ID" value="AZZ53667.1"/>
    <property type="molecule type" value="Genomic_DNA"/>
</dbReference>
<evidence type="ECO:0000313" key="3">
    <source>
        <dbReference type="EMBL" id="AZZ53667.1"/>
    </source>
</evidence>
<feature type="transmembrane region" description="Helical" evidence="1">
    <location>
        <begin position="67"/>
        <end position="87"/>
    </location>
</feature>
<dbReference type="Pfam" id="PF06889">
    <property type="entry name" value="DUF1266"/>
    <property type="match status" value="1"/>
</dbReference>
<dbReference type="KEGG" id="rfs:C1I64_17580"/>
<protein>
    <recommendedName>
        <fullName evidence="2">DUF1266 domain-containing protein</fullName>
    </recommendedName>
</protein>
<reference evidence="3 4" key="1">
    <citation type="submission" date="2018-03" db="EMBL/GenBank/DDBJ databases">
        <title>Bacteriophage NCPPB3778 and a type I-E CRISPR drive the evolution of the US Biological Select Agent, Rathayibacter toxicus.</title>
        <authorList>
            <person name="Davis E.W.II."/>
            <person name="Tabima J.F."/>
            <person name="Weisberg A.J."/>
            <person name="Dantas Lopes L."/>
            <person name="Wiseman M.S."/>
            <person name="Wiseman M.S."/>
            <person name="Pupko T."/>
            <person name="Belcher M.S."/>
            <person name="Sechler A.J."/>
            <person name="Tancos M.A."/>
            <person name="Schroeder B.K."/>
            <person name="Murray T.D."/>
            <person name="Luster D.G."/>
            <person name="Schneider W.L."/>
            <person name="Rogers E."/>
            <person name="Andreote F.D."/>
            <person name="Grunwald N.J."/>
            <person name="Putnam M.L."/>
            <person name="Chang J.H."/>
        </authorList>
    </citation>
    <scope>NUCLEOTIDE SEQUENCE [LARGE SCALE GENOMIC DNA]</scope>
    <source>
        <strain evidence="3 4">DSM 15932</strain>
    </source>
</reference>
<accession>A0A3Q9UZS4</accession>
<feature type="transmembrane region" description="Helical" evidence="1">
    <location>
        <begin position="39"/>
        <end position="61"/>
    </location>
</feature>
<name>A0A3Q9UZS4_9MICO</name>